<evidence type="ECO:0000313" key="3">
    <source>
        <dbReference type="Proteomes" id="UP001642484"/>
    </source>
</evidence>
<sequence length="430" mass="45895">MAMLDIAGQPWHLAVQAEEILCNIHWIGDWNKFCTDGFPTAACDAEDGKVDDGDRDAVWQPAIASPAASEPQPHVKQLYQFAAKLCRIVPGLPMNGRSGPSNNRVTSTPTTKLQHQALQCQACIHAKVKPQPVKASLHLQALQPSSPQAAWQCELGAPARAVGSKQSSQLHTRQPSGQNEGPGSECLDQVDQVPVVTCTDRKSHECPAPLTQQQRRAASQRRQAEQEKLRRYAEGLPAETVEDAKDGDPRGRSSASAPPNRARPPLLPSLERRKPEESRERDTGAQANREGGSRGSRRGSRGRSSISPSPSVVSLPDIETGLVAGSAQVAVVGLAPAGPASPTLEVLPALEAELPEAVEELASPSVAMQEPGASCDMFHSDQVAEKADASLAASIGSMNSVSGYVQLDEPDVHVRIQCSDDEFAVEIRTD</sequence>
<accession>A0ABP0HNG9</accession>
<gene>
    <name evidence="2" type="ORF">CCMP2556_LOCUS2403</name>
</gene>
<evidence type="ECO:0000313" key="2">
    <source>
        <dbReference type="EMBL" id="CAK8991307.1"/>
    </source>
</evidence>
<proteinExistence type="predicted"/>
<dbReference type="EMBL" id="CAXAMN010000891">
    <property type="protein sequence ID" value="CAK8991307.1"/>
    <property type="molecule type" value="Genomic_DNA"/>
</dbReference>
<comment type="caution">
    <text evidence="2">The sequence shown here is derived from an EMBL/GenBank/DDBJ whole genome shotgun (WGS) entry which is preliminary data.</text>
</comment>
<name>A0ABP0HNG9_9DINO</name>
<dbReference type="Proteomes" id="UP001642484">
    <property type="component" value="Unassembled WGS sequence"/>
</dbReference>
<feature type="compositionally biased region" description="Basic and acidic residues" evidence="1">
    <location>
        <begin position="242"/>
        <end position="251"/>
    </location>
</feature>
<keyword evidence="3" id="KW-1185">Reference proteome</keyword>
<feature type="compositionally biased region" description="Basic and acidic residues" evidence="1">
    <location>
        <begin position="222"/>
        <end position="233"/>
    </location>
</feature>
<feature type="compositionally biased region" description="Basic and acidic residues" evidence="1">
    <location>
        <begin position="270"/>
        <end position="283"/>
    </location>
</feature>
<organism evidence="2 3">
    <name type="scientific">Durusdinium trenchii</name>
    <dbReference type="NCBI Taxonomy" id="1381693"/>
    <lineage>
        <taxon>Eukaryota</taxon>
        <taxon>Sar</taxon>
        <taxon>Alveolata</taxon>
        <taxon>Dinophyceae</taxon>
        <taxon>Suessiales</taxon>
        <taxon>Symbiodiniaceae</taxon>
        <taxon>Durusdinium</taxon>
    </lineage>
</organism>
<feature type="compositionally biased region" description="Low complexity" evidence="1">
    <location>
        <begin position="302"/>
        <end position="314"/>
    </location>
</feature>
<feature type="region of interest" description="Disordered" evidence="1">
    <location>
        <begin position="201"/>
        <end position="315"/>
    </location>
</feature>
<reference evidence="2 3" key="1">
    <citation type="submission" date="2024-02" db="EMBL/GenBank/DDBJ databases">
        <authorList>
            <person name="Chen Y."/>
            <person name="Shah S."/>
            <person name="Dougan E. K."/>
            <person name="Thang M."/>
            <person name="Chan C."/>
        </authorList>
    </citation>
    <scope>NUCLEOTIDE SEQUENCE [LARGE SCALE GENOMIC DNA]</scope>
</reference>
<feature type="region of interest" description="Disordered" evidence="1">
    <location>
        <begin position="162"/>
        <end position="188"/>
    </location>
</feature>
<evidence type="ECO:0000256" key="1">
    <source>
        <dbReference type="SAM" id="MobiDB-lite"/>
    </source>
</evidence>
<protein>
    <submittedName>
        <fullName evidence="2">Uncharacterized protein</fullName>
    </submittedName>
</protein>
<feature type="compositionally biased region" description="Polar residues" evidence="1">
    <location>
        <begin position="164"/>
        <end position="181"/>
    </location>
</feature>
<feature type="compositionally biased region" description="Low complexity" evidence="1">
    <location>
        <begin position="212"/>
        <end position="221"/>
    </location>
</feature>